<dbReference type="Gene3D" id="3.30.420.300">
    <property type="entry name" value="2-keto-3-deoxy-galactonokinase, substrate binding domain"/>
    <property type="match status" value="1"/>
</dbReference>
<accession>A0A366X3M1</accession>
<comment type="caution">
    <text evidence="1">The sequence shown here is derived from an EMBL/GenBank/DDBJ whole genome shotgun (WGS) entry which is preliminary data.</text>
</comment>
<keyword evidence="1" id="KW-0418">Kinase</keyword>
<evidence type="ECO:0000313" key="1">
    <source>
        <dbReference type="EMBL" id="RBW57902.1"/>
    </source>
</evidence>
<dbReference type="EMBL" id="QOCE01000017">
    <property type="protein sequence ID" value="RBW57902.1"/>
    <property type="molecule type" value="Genomic_DNA"/>
</dbReference>
<protein>
    <submittedName>
        <fullName evidence="1">2-keto-3-deoxy-galactonokinase</fullName>
    </submittedName>
</protein>
<dbReference type="InterPro" id="IPR042258">
    <property type="entry name" value="DGOK_N"/>
</dbReference>
<dbReference type="Proteomes" id="UP000252706">
    <property type="component" value="Unassembled WGS sequence"/>
</dbReference>
<dbReference type="OrthoDB" id="256574at2"/>
<evidence type="ECO:0000313" key="2">
    <source>
        <dbReference type="Proteomes" id="UP000252706"/>
    </source>
</evidence>
<gene>
    <name evidence="1" type="ORF">DS909_07075</name>
</gene>
<dbReference type="InterPro" id="IPR007729">
    <property type="entry name" value="DGOK"/>
</dbReference>
<sequence length="284" mass="30017">MTVDWIALDWAADRQRVWAMQGGDVVSETAHEGGLTVTPQGLISLISYWLSDKPLPIIACGLLGPVSGTIPCAPLADGAWSMDLGDPRVHLHVIPGLKQKTPVDMMQGDETRVAGFLALNKDWDGVLCLVGSETRWVHVSAGEVVSFQTFMTGAVLGALAAQTGLHQWLNSPDLEVAAFDAALSDAMAKPERILARLYSIHAEGVLDGLSQGQARGRILGGLIGAELAAARPFWLGQQLAVIGQGAMAQAYVDALAAQGAPATLADEPRITRQGLQVAWRALST</sequence>
<dbReference type="RefSeq" id="WP_113822761.1">
    <property type="nucleotide sequence ID" value="NZ_QOCE01000017.1"/>
</dbReference>
<dbReference type="Pfam" id="PF05035">
    <property type="entry name" value="DGOK"/>
    <property type="match status" value="1"/>
</dbReference>
<organism evidence="1 2">
    <name type="scientific">Phaeobacter gallaeciensis</name>
    <dbReference type="NCBI Taxonomy" id="60890"/>
    <lineage>
        <taxon>Bacteria</taxon>
        <taxon>Pseudomonadati</taxon>
        <taxon>Pseudomonadota</taxon>
        <taxon>Alphaproteobacteria</taxon>
        <taxon>Rhodobacterales</taxon>
        <taxon>Roseobacteraceae</taxon>
        <taxon>Phaeobacter</taxon>
    </lineage>
</organism>
<dbReference type="InterPro" id="IPR042257">
    <property type="entry name" value="DGOK_C"/>
</dbReference>
<dbReference type="AlphaFoldDB" id="A0A366X3M1"/>
<name>A0A366X3M1_9RHOB</name>
<dbReference type="GO" id="GO:0034194">
    <property type="term" value="P:D-galactonate catabolic process"/>
    <property type="evidence" value="ECO:0007669"/>
    <property type="project" value="InterPro"/>
</dbReference>
<reference evidence="1 2" key="1">
    <citation type="submission" date="2018-07" db="EMBL/GenBank/DDBJ databases">
        <title>Modular assembly of carbohydrate-degrading microbial communities in the ocean.</title>
        <authorList>
            <person name="Enke T.N."/>
            <person name="Datta M.S."/>
            <person name="Schwartzman J.A."/>
            <person name="Cermak N."/>
            <person name="Schmitz D.A."/>
            <person name="Barrere J."/>
            <person name="Cordero O.X."/>
        </authorList>
    </citation>
    <scope>NUCLEOTIDE SEQUENCE [LARGE SCALE GENOMIC DNA]</scope>
    <source>
        <strain evidence="1 2">C3M10</strain>
    </source>
</reference>
<dbReference type="Gene3D" id="3.30.420.310">
    <property type="entry name" value="2-keto-3-deoxy-galactonokinase, C-terminal domain"/>
    <property type="match status" value="1"/>
</dbReference>
<proteinExistence type="predicted"/>
<dbReference type="GO" id="GO:0008671">
    <property type="term" value="F:2-dehydro-3-deoxygalactonokinase activity"/>
    <property type="evidence" value="ECO:0007669"/>
    <property type="project" value="InterPro"/>
</dbReference>
<keyword evidence="1" id="KW-0808">Transferase</keyword>